<dbReference type="InterPro" id="IPR013249">
    <property type="entry name" value="RNA_pol_sigma70_r4_t2"/>
</dbReference>
<proteinExistence type="predicted"/>
<dbReference type="InterPro" id="IPR018391">
    <property type="entry name" value="PQQ_b-propeller_rpt"/>
</dbReference>
<dbReference type="PANTHER" id="PTHR19879:SF9">
    <property type="entry name" value="TRANSCRIPTION INITIATION FACTOR TFIID SUBUNIT 5"/>
    <property type="match status" value="1"/>
</dbReference>
<feature type="region of interest" description="Disordered" evidence="2">
    <location>
        <begin position="656"/>
        <end position="677"/>
    </location>
</feature>
<dbReference type="PROSITE" id="PS50082">
    <property type="entry name" value="WD_REPEATS_2"/>
    <property type="match status" value="1"/>
</dbReference>
<dbReference type="NCBIfam" id="TIGR02937">
    <property type="entry name" value="sigma70-ECF"/>
    <property type="match status" value="1"/>
</dbReference>
<dbReference type="PROSITE" id="PS50294">
    <property type="entry name" value="WD_REPEATS_REGION"/>
    <property type="match status" value="1"/>
</dbReference>
<dbReference type="InterPro" id="IPR015943">
    <property type="entry name" value="WD40/YVTN_repeat-like_dom_sf"/>
</dbReference>
<dbReference type="SMART" id="SM00320">
    <property type="entry name" value="WD40"/>
    <property type="match status" value="7"/>
</dbReference>
<accession>A0A5C1AAP7</accession>
<dbReference type="PANTHER" id="PTHR19879">
    <property type="entry name" value="TRANSCRIPTION INITIATION FACTOR TFIID"/>
    <property type="match status" value="1"/>
</dbReference>
<gene>
    <name evidence="5" type="ORF">PX52LOC_02004</name>
</gene>
<feature type="repeat" description="WD" evidence="1">
    <location>
        <begin position="512"/>
        <end position="544"/>
    </location>
</feature>
<evidence type="ECO:0000256" key="1">
    <source>
        <dbReference type="PROSITE-ProRule" id="PRU00221"/>
    </source>
</evidence>
<dbReference type="GO" id="GO:0005829">
    <property type="term" value="C:cytosol"/>
    <property type="evidence" value="ECO:0007669"/>
    <property type="project" value="UniProtKB-ARBA"/>
</dbReference>
<dbReference type="GO" id="GO:0003677">
    <property type="term" value="F:DNA binding"/>
    <property type="evidence" value="ECO:0007669"/>
    <property type="project" value="InterPro"/>
</dbReference>
<dbReference type="InterPro" id="IPR011047">
    <property type="entry name" value="Quinoprotein_ADH-like_sf"/>
</dbReference>
<feature type="domain" description="RNA polymerase sigma factor 70 region 4 type 2" evidence="4">
    <location>
        <begin position="134"/>
        <end position="184"/>
    </location>
</feature>
<dbReference type="InterPro" id="IPR001680">
    <property type="entry name" value="WD40_rpt"/>
</dbReference>
<dbReference type="Gene3D" id="2.130.10.10">
    <property type="entry name" value="YVTN repeat-like/Quinoprotein amine dehydrogenase"/>
    <property type="match status" value="5"/>
</dbReference>
<dbReference type="CDD" id="cd06171">
    <property type="entry name" value="Sigma70_r4"/>
    <property type="match status" value="1"/>
</dbReference>
<evidence type="ECO:0000259" key="3">
    <source>
        <dbReference type="Pfam" id="PF04542"/>
    </source>
</evidence>
<dbReference type="SUPFAM" id="SSF88946">
    <property type="entry name" value="Sigma2 domain of RNA polymerase sigma factors"/>
    <property type="match status" value="1"/>
</dbReference>
<evidence type="ECO:0000259" key="4">
    <source>
        <dbReference type="Pfam" id="PF08281"/>
    </source>
</evidence>
<sequence length="1391" mass="145764">MATSRVFDALHALARPAEEGSDNECLQRFLARQDEAAFAELVKRHGPMVYGVCRRVLNGGADVDDAFQATFFVLARRAGSVRGGQLGAWLYGVAVRVANKARVQAAKRRARQMAAARPEAVPSTLPQADLWAVIDEELGKLPDDLRLAVLACDVEGKARVQAARDLGWSEGTVAKRLAKARERLAERLARRGISLSAAALAAALADGATAAVPGALLAEAARQAVSFAVGGAGSPAVQALAEAVMRSLEVGVLKAWVFVGLLGVALAGGSVMLAGGSPDEKPTSGKAAVPKVVENAPNVRPAPVKWKGKATLDMPGKLPVSVVSSGDGKVIVVGDTDGKVTAFDVTTQKKRWQTEVGGSHAAVALSADQKTVYATFPSGIRLLDAATGARQELEIQPFQKGDDPATSVAAFPDLGNGKKGPKIAFGNAIHAYVASWTVDAATGGVVPGSFAGSLDLPIIKRGERPADGYAVPLAADPAGRYVLMTAKIPDKNKNVLMAHWLLEEENPPIPLLVGHTARVISAAWSADGTAIVSGDADGRVIVWDGKTFKEKQRLELGGRAAALAISRDATHVAAVVLGKQADFYVWATAWPTNTMKPIHTDADDFDSPTVTASLAFSADGKQLAGCSVNKVWLSRPGERIGKVRVWEVAEELKAASPKEIPPSTPVSPNAPTTLPQTVPTHRTAVFAWAPDGKSLIAGGIDGVVTGRDAAKLTEGFGRVPNTRRVNPGPQAIHAAAYSPDGKFFAISHRDGVSMIDGVTHNDALFPRQKEPLMCEPTAHPYAVAFSAKGRLFAYGTAGGTVRVLDTWTGDVLQAFKAPLVASPQTPPERIAEPVPLALAFSPDGTKLAFGVNALDPGSAARVRVVEPRTGRPLGTVDGTDGVAVLAWSPDGKRLATGGLRTATGSLWDADADKAVSTLGARGGLIRGLSFLPDGKTLVIAEHAVDPQSAGRVRWHDLATGKDIAFLPLGKGETPGGAAVSPDGAMLGVSTLDAAGRGTLRLVSLTEADKPGAPRWKVEKTIIEPPMQVTKISWTAEKPVTDPRFDIEALAVSPDGKRFAISYGGRTEGYDLTGMKKLYTVEGRFPRFVGDGLLTWDGHAAAYDAATGKETKQFPAAKGVLAWQTAAFSPDGKNVAGFDGDDVHLRVVATGAEGGKLKAPPAGPGQTRLSRLAAADVAWSPDGTQVAGFMALNRGDNNINGGPTVWDVATGSCRSSLERTLSARTPPRQRNEDQIRNTVLAYSPDATMIAVGTNTTERASLALLDAATLRVLRPGMIPNYGTQAGGVEHFDLTAAAFSPDGATIAVALRRSTDKGPRTRVEIYNTQDDKFSRDRKVWHDVPDLAPDTPPITGLAYTTDGRTLIAVTGSGVVPVPNKQAAVHSIQVWRKASGS</sequence>
<dbReference type="GO" id="GO:0006352">
    <property type="term" value="P:DNA-templated transcription initiation"/>
    <property type="evidence" value="ECO:0007669"/>
    <property type="project" value="InterPro"/>
</dbReference>
<dbReference type="GO" id="GO:0016987">
    <property type="term" value="F:sigma factor activity"/>
    <property type="evidence" value="ECO:0007669"/>
    <property type="project" value="InterPro"/>
</dbReference>
<feature type="compositionally biased region" description="Polar residues" evidence="2">
    <location>
        <begin position="666"/>
        <end position="677"/>
    </location>
</feature>
<keyword evidence="6" id="KW-1185">Reference proteome</keyword>
<dbReference type="RefSeq" id="WP_149109942.1">
    <property type="nucleotide sequence ID" value="NZ_CP042425.1"/>
</dbReference>
<name>A0A5C1AAP7_9BACT</name>
<organism evidence="5 6">
    <name type="scientific">Limnoglobus roseus</name>
    <dbReference type="NCBI Taxonomy" id="2598579"/>
    <lineage>
        <taxon>Bacteria</taxon>
        <taxon>Pseudomonadati</taxon>
        <taxon>Planctomycetota</taxon>
        <taxon>Planctomycetia</taxon>
        <taxon>Gemmatales</taxon>
        <taxon>Gemmataceae</taxon>
        <taxon>Limnoglobus</taxon>
    </lineage>
</organism>
<dbReference type="OrthoDB" id="289642at2"/>
<evidence type="ECO:0000256" key="2">
    <source>
        <dbReference type="SAM" id="MobiDB-lite"/>
    </source>
</evidence>
<dbReference type="SUPFAM" id="SSF50998">
    <property type="entry name" value="Quinoprotein alcohol dehydrogenase-like"/>
    <property type="match status" value="2"/>
</dbReference>
<dbReference type="Proteomes" id="UP000324974">
    <property type="component" value="Chromosome"/>
</dbReference>
<dbReference type="Pfam" id="PF08281">
    <property type="entry name" value="Sigma70_r4_2"/>
    <property type="match status" value="1"/>
</dbReference>
<dbReference type="InterPro" id="IPR007627">
    <property type="entry name" value="RNA_pol_sigma70_r2"/>
</dbReference>
<feature type="domain" description="RNA polymerase sigma-70 region 2" evidence="3">
    <location>
        <begin position="41"/>
        <end position="101"/>
    </location>
</feature>
<dbReference type="Pfam" id="PF04542">
    <property type="entry name" value="Sigma70_r2"/>
    <property type="match status" value="1"/>
</dbReference>
<evidence type="ECO:0000313" key="5">
    <source>
        <dbReference type="EMBL" id="QEL15096.1"/>
    </source>
</evidence>
<evidence type="ECO:0000313" key="6">
    <source>
        <dbReference type="Proteomes" id="UP000324974"/>
    </source>
</evidence>
<dbReference type="SUPFAM" id="SSF88659">
    <property type="entry name" value="Sigma3 and sigma4 domains of RNA polymerase sigma factors"/>
    <property type="match status" value="1"/>
</dbReference>
<dbReference type="EMBL" id="CP042425">
    <property type="protein sequence ID" value="QEL15096.1"/>
    <property type="molecule type" value="Genomic_DNA"/>
</dbReference>
<dbReference type="Pfam" id="PF00400">
    <property type="entry name" value="WD40"/>
    <property type="match status" value="2"/>
</dbReference>
<dbReference type="InterPro" id="IPR014284">
    <property type="entry name" value="RNA_pol_sigma-70_dom"/>
</dbReference>
<protein>
    <submittedName>
        <fullName evidence="5">RNA polymerase sigma factor</fullName>
    </submittedName>
</protein>
<dbReference type="KEGG" id="lrs:PX52LOC_02004"/>
<dbReference type="Gene3D" id="1.10.10.10">
    <property type="entry name" value="Winged helix-like DNA-binding domain superfamily/Winged helix DNA-binding domain"/>
    <property type="match status" value="1"/>
</dbReference>
<dbReference type="InterPro" id="IPR036388">
    <property type="entry name" value="WH-like_DNA-bd_sf"/>
</dbReference>
<dbReference type="SMART" id="SM00564">
    <property type="entry name" value="PQQ"/>
    <property type="match status" value="3"/>
</dbReference>
<dbReference type="SUPFAM" id="SSF82171">
    <property type="entry name" value="DPP6 N-terminal domain-like"/>
    <property type="match status" value="1"/>
</dbReference>
<dbReference type="Gene3D" id="1.10.1740.10">
    <property type="match status" value="1"/>
</dbReference>
<keyword evidence="1" id="KW-0853">WD repeat</keyword>
<dbReference type="InterPro" id="IPR013325">
    <property type="entry name" value="RNA_pol_sigma_r2"/>
</dbReference>
<reference evidence="6" key="1">
    <citation type="submission" date="2019-08" db="EMBL/GenBank/DDBJ databases">
        <title>Limnoglobus roseus gen. nov., sp. nov., a novel freshwater planctomycete with a giant genome from the family Gemmataceae.</title>
        <authorList>
            <person name="Kulichevskaya I.S."/>
            <person name="Naumoff D.G."/>
            <person name="Miroshnikov K."/>
            <person name="Ivanova A."/>
            <person name="Philippov D.A."/>
            <person name="Hakobyan A."/>
            <person name="Rijpstra I.C."/>
            <person name="Sinninghe Damste J.S."/>
            <person name="Liesack W."/>
            <person name="Dedysh S.N."/>
        </authorList>
    </citation>
    <scope>NUCLEOTIDE SEQUENCE [LARGE SCALE GENOMIC DNA]</scope>
    <source>
        <strain evidence="6">PX52</strain>
    </source>
</reference>
<dbReference type="InterPro" id="IPR013324">
    <property type="entry name" value="RNA_pol_sigma_r3/r4-like"/>
</dbReference>